<dbReference type="Proteomes" id="UP000233256">
    <property type="component" value="Unassembled WGS sequence"/>
</dbReference>
<reference evidence="1 2" key="1">
    <citation type="journal article" date="2017" name="ISME J.">
        <title>Potential for microbial H2 and metal transformations associated with novel bacteria and archaea in deep terrestrial subsurface sediments.</title>
        <authorList>
            <person name="Hernsdorf A.W."/>
            <person name="Amano Y."/>
            <person name="Miyakawa K."/>
            <person name="Ise K."/>
            <person name="Suzuki Y."/>
            <person name="Anantharaman K."/>
            <person name="Probst A."/>
            <person name="Burstein D."/>
            <person name="Thomas B.C."/>
            <person name="Banfield J.F."/>
        </authorList>
    </citation>
    <scope>NUCLEOTIDE SEQUENCE [LARGE SCALE GENOMIC DNA]</scope>
    <source>
        <strain evidence="1">HGW-Wallbacteria-1</strain>
    </source>
</reference>
<comment type="caution">
    <text evidence="1">The sequence shown here is derived from an EMBL/GenBank/DDBJ whole genome shotgun (WGS) entry which is preliminary data.</text>
</comment>
<evidence type="ECO:0000313" key="1">
    <source>
        <dbReference type="EMBL" id="PKK88089.1"/>
    </source>
</evidence>
<name>A0A2N1PID7_9BACT</name>
<proteinExistence type="predicted"/>
<accession>A0A2N1PID7</accession>
<sequence>MNMRVETDKVWGFNFAIRNMRLSHDSVEKSDTLIDSSGVEVIGDIDLKLARKLIKAGPSHSKFLRFIHAHHLVWAPLKWWKHFDTYKYAEKLSSSTMHTIMKSELSTADFSVNTDGRVVEIVNSLIRAGEFDKVVDTLPDGFIQLRAVDTNYACLRNIYFQRRHHKLTEWKDYCAWIETLPYAELLTLEGRE</sequence>
<dbReference type="AlphaFoldDB" id="A0A2N1PID7"/>
<organism evidence="1 2">
    <name type="scientific">Candidatus Wallbacteria bacterium HGW-Wallbacteria-1</name>
    <dbReference type="NCBI Taxonomy" id="2013854"/>
    <lineage>
        <taxon>Bacteria</taxon>
        <taxon>Candidatus Walliibacteriota</taxon>
    </lineage>
</organism>
<evidence type="ECO:0000313" key="2">
    <source>
        <dbReference type="Proteomes" id="UP000233256"/>
    </source>
</evidence>
<gene>
    <name evidence="1" type="ORF">CVV64_20295</name>
</gene>
<protein>
    <submittedName>
        <fullName evidence="1">Uncharacterized protein</fullName>
    </submittedName>
</protein>
<dbReference type="EMBL" id="PGXC01000067">
    <property type="protein sequence ID" value="PKK88089.1"/>
    <property type="molecule type" value="Genomic_DNA"/>
</dbReference>